<evidence type="ECO:0000256" key="4">
    <source>
        <dbReference type="PIRSR" id="PIRSR001365-2"/>
    </source>
</evidence>
<dbReference type="SMART" id="SM01130">
    <property type="entry name" value="DHDPS"/>
    <property type="match status" value="1"/>
</dbReference>
<feature type="active site" description="Proton donor/acceptor" evidence="3">
    <location>
        <position position="172"/>
    </location>
</feature>
<protein>
    <submittedName>
        <fullName evidence="5">4-hydroxy-tetrahydrodipicolinate synthase</fullName>
    </submittedName>
</protein>
<feature type="active site" description="Schiff-base intermediate with substrate" evidence="3">
    <location>
        <position position="200"/>
    </location>
</feature>
<evidence type="ECO:0000256" key="3">
    <source>
        <dbReference type="PIRSR" id="PIRSR001365-1"/>
    </source>
</evidence>
<comment type="caution">
    <text evidence="5">The sequence shown here is derived from an EMBL/GenBank/DDBJ whole genome shotgun (WGS) entry which is preliminary data.</text>
</comment>
<keyword evidence="1 2" id="KW-0456">Lyase</keyword>
<dbReference type="Proteomes" id="UP000294697">
    <property type="component" value="Unassembled WGS sequence"/>
</dbReference>
<dbReference type="GO" id="GO:0008747">
    <property type="term" value="F:N-acetylneuraminate lyase activity"/>
    <property type="evidence" value="ECO:0007669"/>
    <property type="project" value="TreeGrafter"/>
</dbReference>
<dbReference type="PRINTS" id="PR00146">
    <property type="entry name" value="DHPICSNTHASE"/>
</dbReference>
<dbReference type="GO" id="GO:0005829">
    <property type="term" value="C:cytosol"/>
    <property type="evidence" value="ECO:0007669"/>
    <property type="project" value="TreeGrafter"/>
</dbReference>
<accession>A0A4R7YXV4</accession>
<evidence type="ECO:0000256" key="2">
    <source>
        <dbReference type="PIRNR" id="PIRNR001365"/>
    </source>
</evidence>
<name>A0A4R7YXV4_9FIRM</name>
<dbReference type="EMBL" id="SODA01000014">
    <property type="protein sequence ID" value="TDW02915.1"/>
    <property type="molecule type" value="Genomic_DNA"/>
</dbReference>
<evidence type="ECO:0000256" key="1">
    <source>
        <dbReference type="ARBA" id="ARBA00023239"/>
    </source>
</evidence>
<evidence type="ECO:0000313" key="5">
    <source>
        <dbReference type="EMBL" id="TDW02915.1"/>
    </source>
</evidence>
<dbReference type="PANTHER" id="PTHR42849">
    <property type="entry name" value="N-ACETYLNEURAMINATE LYASE"/>
    <property type="match status" value="1"/>
</dbReference>
<dbReference type="Gene3D" id="3.20.20.70">
    <property type="entry name" value="Aldolase class I"/>
    <property type="match status" value="1"/>
</dbReference>
<dbReference type="SUPFAM" id="SSF51569">
    <property type="entry name" value="Aldolase"/>
    <property type="match status" value="1"/>
</dbReference>
<dbReference type="PANTHER" id="PTHR42849:SF1">
    <property type="entry name" value="N-ACETYLNEURAMINATE LYASE"/>
    <property type="match status" value="1"/>
</dbReference>
<proteinExistence type="inferred from homology"/>
<dbReference type="InterPro" id="IPR013785">
    <property type="entry name" value="Aldolase_TIM"/>
</dbReference>
<dbReference type="CDD" id="cd00408">
    <property type="entry name" value="DHDPS-like"/>
    <property type="match status" value="1"/>
</dbReference>
<feature type="binding site" evidence="4">
    <location>
        <position position="242"/>
    </location>
    <ligand>
        <name>pyruvate</name>
        <dbReference type="ChEBI" id="CHEBI:15361"/>
    </ligand>
</feature>
<reference evidence="5 6" key="1">
    <citation type="submission" date="2019-03" db="EMBL/GenBank/DDBJ databases">
        <title>Subsurface microbial communities from deep shales in Ohio and West Virginia, USA.</title>
        <authorList>
            <person name="Wrighton K."/>
        </authorList>
    </citation>
    <scope>NUCLEOTIDE SEQUENCE [LARGE SCALE GENOMIC DNA]</scope>
    <source>
        <strain evidence="5 6">MSL9.2</strain>
    </source>
</reference>
<dbReference type="AlphaFoldDB" id="A0A4R7YXV4"/>
<dbReference type="InterPro" id="IPR002220">
    <property type="entry name" value="DapA-like"/>
</dbReference>
<gene>
    <name evidence="5" type="ORF">C8C77_1144</name>
</gene>
<sequence length="332" mass="37808">MFISPSFLCYNELKVNKLHYIREHFQLKISEGSVKMKRLKGIVPALMTPFKKNGEIDFEFLKEHLDFLIESGVDSLYILGTAAEVFLMDLEERKAVARTVVEHTAGRIPVFMHVGDLRMDDAEQMIDFAKNIDIAGLGAVTPFYYHFSQQQMVDYYQKLAEMAAPELNLYLYNLPSYTTNDLLPDSVAALSQTKNIIGIKNSMGDLERLYSLIDQSQDDFDIIMGNDLLAYPAFLYGAKAVVSGHSNVYPEIFVKLYQALQEGDLKTARKMQEATTIIGRVLKGGSNLAYYKKAVEFRGFKPVYSREPIGKLKEREIEKLKSELKMIEGKYL</sequence>
<evidence type="ECO:0000313" key="6">
    <source>
        <dbReference type="Proteomes" id="UP000294697"/>
    </source>
</evidence>
<organism evidence="5 6">
    <name type="scientific">Halanaerobium saccharolyticum</name>
    <dbReference type="NCBI Taxonomy" id="43595"/>
    <lineage>
        <taxon>Bacteria</taxon>
        <taxon>Bacillati</taxon>
        <taxon>Bacillota</taxon>
        <taxon>Clostridia</taxon>
        <taxon>Halanaerobiales</taxon>
        <taxon>Halanaerobiaceae</taxon>
        <taxon>Halanaerobium</taxon>
    </lineage>
</organism>
<dbReference type="GO" id="GO:0019262">
    <property type="term" value="P:N-acetylneuraminate catabolic process"/>
    <property type="evidence" value="ECO:0007669"/>
    <property type="project" value="TreeGrafter"/>
</dbReference>
<dbReference type="PIRSF" id="PIRSF001365">
    <property type="entry name" value="DHDPS"/>
    <property type="match status" value="1"/>
</dbReference>
<dbReference type="Pfam" id="PF00701">
    <property type="entry name" value="DHDPS"/>
    <property type="match status" value="1"/>
</dbReference>
<comment type="similarity">
    <text evidence="2">Belongs to the DapA family.</text>
</comment>